<dbReference type="Proteomes" id="UP000510647">
    <property type="component" value="Chromosome 2"/>
</dbReference>
<proteinExistence type="predicted"/>
<evidence type="ECO:0000313" key="2">
    <source>
        <dbReference type="Proteomes" id="UP000510647"/>
    </source>
</evidence>
<organism evidence="1 2">
    <name type="scientific">Torulaspora globosa</name>
    <dbReference type="NCBI Taxonomy" id="48254"/>
    <lineage>
        <taxon>Eukaryota</taxon>
        <taxon>Fungi</taxon>
        <taxon>Dikarya</taxon>
        <taxon>Ascomycota</taxon>
        <taxon>Saccharomycotina</taxon>
        <taxon>Saccharomycetes</taxon>
        <taxon>Saccharomycetales</taxon>
        <taxon>Saccharomycetaceae</taxon>
        <taxon>Torulaspora</taxon>
    </lineage>
</organism>
<dbReference type="OrthoDB" id="4063176at2759"/>
<reference evidence="1 2" key="1">
    <citation type="submission" date="2020-06" db="EMBL/GenBank/DDBJ databases">
        <title>The yeast mating-type switching endonuclease HO is a domesticated member of an unorthodox homing genetic element family.</title>
        <authorList>
            <person name="Coughlan A.Y."/>
            <person name="Lombardi L."/>
            <person name="Braun-Galleani S."/>
            <person name="Martos A.R."/>
            <person name="Galeote V."/>
            <person name="Bigey F."/>
            <person name="Dequin S."/>
            <person name="Byrne K.P."/>
            <person name="Wolfe K.H."/>
        </authorList>
    </citation>
    <scope>NUCLEOTIDE SEQUENCE [LARGE SCALE GENOMIC DNA]</scope>
    <source>
        <strain evidence="1 2">CBS2947</strain>
    </source>
</reference>
<accession>A0A7H9HPH4</accession>
<name>A0A7H9HPH4_9SACH</name>
<gene>
    <name evidence="1" type="ORF">HG537_0B05260</name>
</gene>
<sequence length="192" mass="22087">MSRCFLSEQMISSEALLVYSGTYHSSLQNTNNFTVGSSQSQGFTWNQDLFASQYQQMCKVVYDGHEDSINGLIESIKEKYKLLEMSRQGSGEEIERDEDMDDDDEALVDCEGYYMTHRRARGVRFFHRSDSGSSTHPQFAEEFNRPRRISERSISFVSDSKNGNYNRSDIAVIEVESDTPENDHLRWLISSS</sequence>
<dbReference type="EMBL" id="CP059268">
    <property type="protein sequence ID" value="QLQ79179.1"/>
    <property type="molecule type" value="Genomic_DNA"/>
</dbReference>
<dbReference type="AlphaFoldDB" id="A0A7H9HPH4"/>
<keyword evidence="2" id="KW-1185">Reference proteome</keyword>
<evidence type="ECO:0000313" key="1">
    <source>
        <dbReference type="EMBL" id="QLQ79179.1"/>
    </source>
</evidence>
<protein>
    <submittedName>
        <fullName evidence="1">Uncharacterized protein</fullName>
    </submittedName>
</protein>